<dbReference type="PANTHER" id="PTHR45641:SF19">
    <property type="entry name" value="NEPHROCYSTIN-3"/>
    <property type="match status" value="1"/>
</dbReference>
<dbReference type="SUPFAM" id="SSF48452">
    <property type="entry name" value="TPR-like"/>
    <property type="match status" value="3"/>
</dbReference>
<dbReference type="EMBL" id="CP071090">
    <property type="protein sequence ID" value="QSQ22558.1"/>
    <property type="molecule type" value="Genomic_DNA"/>
</dbReference>
<reference evidence="5 6" key="1">
    <citation type="submission" date="2021-02" db="EMBL/GenBank/DDBJ databases">
        <title>De Novo genome assembly of isolated myxobacteria.</title>
        <authorList>
            <person name="Stevens D.C."/>
        </authorList>
    </citation>
    <scope>NUCLEOTIDE SEQUENCE [LARGE SCALE GENOMIC DNA]</scope>
    <source>
        <strain evidence="6">SCPEA02</strain>
    </source>
</reference>
<evidence type="ECO:0000256" key="3">
    <source>
        <dbReference type="PROSITE-ProRule" id="PRU00339"/>
    </source>
</evidence>
<proteinExistence type="predicted"/>
<feature type="domain" description="CHAT" evidence="4">
    <location>
        <begin position="622"/>
        <end position="933"/>
    </location>
</feature>
<evidence type="ECO:0000256" key="2">
    <source>
        <dbReference type="ARBA" id="ARBA00022803"/>
    </source>
</evidence>
<name>A0ABX7NVR6_9BACT</name>
<dbReference type="InterPro" id="IPR024983">
    <property type="entry name" value="CHAT_dom"/>
</dbReference>
<evidence type="ECO:0000259" key="4">
    <source>
        <dbReference type="Pfam" id="PF12770"/>
    </source>
</evidence>
<keyword evidence="6" id="KW-1185">Reference proteome</keyword>
<dbReference type="SMART" id="SM00028">
    <property type="entry name" value="TPR"/>
    <property type="match status" value="9"/>
</dbReference>
<evidence type="ECO:0000313" key="5">
    <source>
        <dbReference type="EMBL" id="QSQ22558.1"/>
    </source>
</evidence>
<organism evidence="5 6">
    <name type="scientific">Pyxidicoccus parkwayensis</name>
    <dbReference type="NCBI Taxonomy" id="2813578"/>
    <lineage>
        <taxon>Bacteria</taxon>
        <taxon>Pseudomonadati</taxon>
        <taxon>Myxococcota</taxon>
        <taxon>Myxococcia</taxon>
        <taxon>Myxococcales</taxon>
        <taxon>Cystobacterineae</taxon>
        <taxon>Myxococcaceae</taxon>
        <taxon>Pyxidicoccus</taxon>
    </lineage>
</organism>
<dbReference type="PANTHER" id="PTHR45641">
    <property type="entry name" value="TETRATRICOPEPTIDE REPEAT PROTEIN (AFU_ORTHOLOGUE AFUA_6G03870)"/>
    <property type="match status" value="1"/>
</dbReference>
<dbReference type="Gene3D" id="1.25.40.10">
    <property type="entry name" value="Tetratricopeptide repeat domain"/>
    <property type="match status" value="2"/>
</dbReference>
<protein>
    <submittedName>
        <fullName evidence="5">Tetratricopeptide repeat protein</fullName>
    </submittedName>
</protein>
<keyword evidence="1" id="KW-0677">Repeat</keyword>
<dbReference type="Pfam" id="PF13424">
    <property type="entry name" value="TPR_12"/>
    <property type="match status" value="4"/>
</dbReference>
<keyword evidence="2 3" id="KW-0802">TPR repeat</keyword>
<dbReference type="Proteomes" id="UP000662747">
    <property type="component" value="Chromosome"/>
</dbReference>
<sequence length="944" mass="104038">MRRVFGGTVAVFVLVCLTGLTAVVARRDARLQDASAAYAEAMRLEQVGRYAAALPSGERALAIQEEVLGKNHPAIAQTLTTVAILHDKQGHPARAEPLFERAVSILETARGPDSPELAQALDNLALSYSHQHQYARALPLHQRALAILEATLGTKHPDVARTRINLAVAWSNQSLHTKAEPLYEQALSIQEESLGRNHPEVARTLNKLGRHYADQGLHEQAEARYRRALDIQQTTLGENHPEVADTLANLARLYSLQGQDARAEPLLLRVLLIRMVSLGKNHPDVAAALNNLANLYSRRGQPIVAEQLYWLALSIQDRELWKGHPDIAVAFNNLAGLYSKQGLPGFAEGLLRQALSIQQAALGPRHPDVARTLDNLGWVLVGQQRLAEAVPLFMQSLSISDEFLRREATGLSESRLTRYLQRLRENEERLYTLLREHPSDAGLQRVVLTTVLLRKGRSVEEPAASMRAIHDSLEAKDRDTFTQWRKLRERLAVLSFGGPGPLPFSEYQQILKELATQGDALEADLARRSARLRELTRRPSVEDLVDRVAAELPRDGALVEWMAYTDRPSQGPGQRRYLAMVLTPDARIQAVDLGPADRIDEAAVQQRAALARRDAHHPRSTARLSSLVVRPVLPLVGQARHLFLAPDGQLGLVPFDALHDGKGFLIERFELSYVNSVSDLLPHPEDAPKSSSVVVFAPSVAPPLGTRSEASHDARYDSARRDDADALFSAPLPGTREEALTIKSLLPQTQVYLGPEATKQRLLEVHSPGLLHIAGHGYYDNDEEPPRGTRALGQFGGMNGARTPPPEDPLLRSGLVLSDARGGHSRVTALELAGLDLRCTQLVVLSACDTGRGDVKPGDGIYGLRRAFAIAGAETVVMSLWKVSDDTTRLLMEDYYRHLRAGKGRSEALHLAMLELRKTHPHPYHWAPFISVGRDGPLRLAPAR</sequence>
<dbReference type="InterPro" id="IPR011990">
    <property type="entry name" value="TPR-like_helical_dom_sf"/>
</dbReference>
<dbReference type="PRINTS" id="PR00381">
    <property type="entry name" value="KINESINLIGHT"/>
</dbReference>
<accession>A0ABX7NVR6</accession>
<gene>
    <name evidence="5" type="ORF">JY651_46875</name>
</gene>
<dbReference type="InterPro" id="IPR019734">
    <property type="entry name" value="TPR_rpt"/>
</dbReference>
<evidence type="ECO:0000313" key="6">
    <source>
        <dbReference type="Proteomes" id="UP000662747"/>
    </source>
</evidence>
<dbReference type="PROSITE" id="PS50005">
    <property type="entry name" value="TPR"/>
    <property type="match status" value="1"/>
</dbReference>
<evidence type="ECO:0000256" key="1">
    <source>
        <dbReference type="ARBA" id="ARBA00022737"/>
    </source>
</evidence>
<feature type="repeat" description="TPR" evidence="3">
    <location>
        <begin position="202"/>
        <end position="235"/>
    </location>
</feature>
<dbReference type="Pfam" id="PF12770">
    <property type="entry name" value="CHAT"/>
    <property type="match status" value="1"/>
</dbReference>